<evidence type="ECO:0000313" key="3">
    <source>
        <dbReference type="EMBL" id="RKP23387.1"/>
    </source>
</evidence>
<proteinExistence type="predicted"/>
<keyword evidence="2" id="KW-0472">Membrane</keyword>
<reference evidence="4" key="1">
    <citation type="journal article" date="2018" name="Nat. Microbiol.">
        <title>Leveraging single-cell genomics to expand the fungal tree of life.</title>
        <authorList>
            <person name="Ahrendt S.R."/>
            <person name="Quandt C.A."/>
            <person name="Ciobanu D."/>
            <person name="Clum A."/>
            <person name="Salamov A."/>
            <person name="Andreopoulos B."/>
            <person name="Cheng J.F."/>
            <person name="Woyke T."/>
            <person name="Pelin A."/>
            <person name="Henrissat B."/>
            <person name="Reynolds N.K."/>
            <person name="Benny G.L."/>
            <person name="Smith M.E."/>
            <person name="James T.Y."/>
            <person name="Grigoriev I.V."/>
        </authorList>
    </citation>
    <scope>NUCLEOTIDE SEQUENCE [LARGE SCALE GENOMIC DNA]</scope>
    <source>
        <strain evidence="4">Benny S71-1</strain>
    </source>
</reference>
<organism evidence="3 4">
    <name type="scientific">Syncephalis pseudoplumigaleata</name>
    <dbReference type="NCBI Taxonomy" id="1712513"/>
    <lineage>
        <taxon>Eukaryota</taxon>
        <taxon>Fungi</taxon>
        <taxon>Fungi incertae sedis</taxon>
        <taxon>Zoopagomycota</taxon>
        <taxon>Zoopagomycotina</taxon>
        <taxon>Zoopagomycetes</taxon>
        <taxon>Zoopagales</taxon>
        <taxon>Piptocephalidaceae</taxon>
        <taxon>Syncephalis</taxon>
    </lineage>
</organism>
<protein>
    <submittedName>
        <fullName evidence="3">Uncharacterized protein</fullName>
    </submittedName>
</protein>
<evidence type="ECO:0000313" key="4">
    <source>
        <dbReference type="Proteomes" id="UP000278143"/>
    </source>
</evidence>
<keyword evidence="2" id="KW-0812">Transmembrane</keyword>
<accession>A0A4P9YTZ1</accession>
<sequence>MPLPEHMKKGFNWDPLWVILIVLALMGYFVLRYPELLTELAGPRGPSGAFPPAPSPSADESTWLGSEEGEL</sequence>
<evidence type="ECO:0000256" key="2">
    <source>
        <dbReference type="SAM" id="Phobius"/>
    </source>
</evidence>
<keyword evidence="4" id="KW-1185">Reference proteome</keyword>
<gene>
    <name evidence="3" type="ORF">SYNPS1DRAFT_24557</name>
</gene>
<feature type="region of interest" description="Disordered" evidence="1">
    <location>
        <begin position="44"/>
        <end position="71"/>
    </location>
</feature>
<dbReference type="Proteomes" id="UP000278143">
    <property type="component" value="Unassembled WGS sequence"/>
</dbReference>
<name>A0A4P9YTZ1_9FUNG</name>
<dbReference type="EMBL" id="KZ991017">
    <property type="protein sequence ID" value="RKP23387.1"/>
    <property type="molecule type" value="Genomic_DNA"/>
</dbReference>
<dbReference type="AlphaFoldDB" id="A0A4P9YTZ1"/>
<feature type="transmembrane region" description="Helical" evidence="2">
    <location>
        <begin position="15"/>
        <end position="31"/>
    </location>
</feature>
<keyword evidence="2" id="KW-1133">Transmembrane helix</keyword>
<evidence type="ECO:0000256" key="1">
    <source>
        <dbReference type="SAM" id="MobiDB-lite"/>
    </source>
</evidence>